<feature type="region of interest" description="Disordered" evidence="1">
    <location>
        <begin position="353"/>
        <end position="373"/>
    </location>
</feature>
<gene>
    <name evidence="2" type="primary">LOC107762108</name>
</gene>
<evidence type="ECO:0000313" key="2">
    <source>
        <dbReference type="RefSeq" id="XP_016435919.1"/>
    </source>
</evidence>
<feature type="region of interest" description="Disordered" evidence="1">
    <location>
        <begin position="192"/>
        <end position="223"/>
    </location>
</feature>
<sequence length="413" mass="45824">MPTDQSGLNPVTIKCPNINSVKTDHETINNIHNLTNKSSCITEIADSHTPDLMDTTTIINSTHEPKEADSPKTLPLPLHATPDKLSDKIHSPSISDHLQKISLHATQHEPITNLPSPMDQHSFSIPMDAHHYPPYDKPLPLLNPTPIIHNETSHTNTTLEPPINLPNPNITTTTKPCNAKTLVYNLQRKSLDQSPPLSLPTSDNEWATPPTTHNTTDLHIPNTTSRISTPIMVRDGATEILPNLHTRTQQPGDHTPRPKSNLSGKNCNRGDEVRDGRSESTPMDQHPYSPTVGTHKAININLVSMGSSDFPTSIQLPPSHRSPLFLPTTPYMDDLCPVISTHKLILTPTLSLSPTSVQEPISPSPSPPPVPPPSLNILREQTRLELVQIMEEMREIRTEFIWLKGFYLYSLKE</sequence>
<feature type="compositionally biased region" description="Pro residues" evidence="1">
    <location>
        <begin position="362"/>
        <end position="373"/>
    </location>
</feature>
<feature type="compositionally biased region" description="Polar residues" evidence="1">
    <location>
        <begin position="245"/>
        <end position="266"/>
    </location>
</feature>
<feature type="compositionally biased region" description="Basic and acidic residues" evidence="1">
    <location>
        <begin position="268"/>
        <end position="278"/>
    </location>
</feature>
<protein>
    <submittedName>
        <fullName evidence="2">Mucin-2-like</fullName>
    </submittedName>
</protein>
<dbReference type="PaxDb" id="4097-A0A1S3X7Z7"/>
<reference evidence="2" key="1">
    <citation type="submission" date="2025-08" db="UniProtKB">
        <authorList>
            <consortium name="RefSeq"/>
        </authorList>
    </citation>
    <scope>IDENTIFICATION</scope>
</reference>
<dbReference type="AlphaFoldDB" id="A0A1S3X7Z7"/>
<feature type="region of interest" description="Disordered" evidence="1">
    <location>
        <begin position="245"/>
        <end position="291"/>
    </location>
</feature>
<organism evidence="2">
    <name type="scientific">Nicotiana tabacum</name>
    <name type="common">Common tobacco</name>
    <dbReference type="NCBI Taxonomy" id="4097"/>
    <lineage>
        <taxon>Eukaryota</taxon>
        <taxon>Viridiplantae</taxon>
        <taxon>Streptophyta</taxon>
        <taxon>Embryophyta</taxon>
        <taxon>Tracheophyta</taxon>
        <taxon>Spermatophyta</taxon>
        <taxon>Magnoliopsida</taxon>
        <taxon>eudicotyledons</taxon>
        <taxon>Gunneridae</taxon>
        <taxon>Pentapetalae</taxon>
        <taxon>asterids</taxon>
        <taxon>lamiids</taxon>
        <taxon>Solanales</taxon>
        <taxon>Solanaceae</taxon>
        <taxon>Nicotianoideae</taxon>
        <taxon>Nicotianeae</taxon>
        <taxon>Nicotiana</taxon>
    </lineage>
</organism>
<evidence type="ECO:0000256" key="1">
    <source>
        <dbReference type="SAM" id="MobiDB-lite"/>
    </source>
</evidence>
<dbReference type="KEGG" id="nta:107762108"/>
<proteinExistence type="predicted"/>
<name>A0A1S3X7Z7_TOBAC</name>
<dbReference type="RefSeq" id="XP_016435919.1">
    <property type="nucleotide sequence ID" value="XM_016580433.1"/>
</dbReference>
<accession>A0A1S3X7Z7</accession>